<comment type="caution">
    <text evidence="1">The sequence shown here is derived from an EMBL/GenBank/DDBJ whole genome shotgun (WGS) entry which is preliminary data.</text>
</comment>
<sequence length="51" mass="5663">MKVVKIVKVVKVVNAPETGGKRMSLQASRRRSKLKAMDYGGRKAARLSSFK</sequence>
<evidence type="ECO:0000313" key="1">
    <source>
        <dbReference type="EMBL" id="MUG22948.1"/>
    </source>
</evidence>
<accession>A0A6N8EXA8</accession>
<protein>
    <submittedName>
        <fullName evidence="1">Uncharacterized protein</fullName>
    </submittedName>
</protein>
<dbReference type="RefSeq" id="WP_155619923.1">
    <property type="nucleotide sequence ID" value="NZ_WNZZ01000006.1"/>
</dbReference>
<proteinExistence type="predicted"/>
<evidence type="ECO:0000313" key="2">
    <source>
        <dbReference type="Proteomes" id="UP000442469"/>
    </source>
</evidence>
<dbReference type="EMBL" id="WNZZ01000006">
    <property type="protein sequence ID" value="MUG22948.1"/>
    <property type="molecule type" value="Genomic_DNA"/>
</dbReference>
<reference evidence="1 2" key="1">
    <citation type="submission" date="2019-11" db="EMBL/GenBank/DDBJ databases">
        <title>Draft genome sequences of five Paenibacillus species of dairy origin.</title>
        <authorList>
            <person name="Olajide A.M."/>
            <person name="Chen S."/>
            <person name="Lapointe G."/>
        </authorList>
    </citation>
    <scope>NUCLEOTIDE SEQUENCE [LARGE SCALE GENOMIC DNA]</scope>
    <source>
        <strain evidence="1 2">3CT49</strain>
    </source>
</reference>
<organism evidence="1 2">
    <name type="scientific">Paenibacillus macerans</name>
    <name type="common">Bacillus macerans</name>
    <dbReference type="NCBI Taxonomy" id="44252"/>
    <lineage>
        <taxon>Bacteria</taxon>
        <taxon>Bacillati</taxon>
        <taxon>Bacillota</taxon>
        <taxon>Bacilli</taxon>
        <taxon>Bacillales</taxon>
        <taxon>Paenibacillaceae</taxon>
        <taxon>Paenibacillus</taxon>
    </lineage>
</organism>
<dbReference type="Proteomes" id="UP000442469">
    <property type="component" value="Unassembled WGS sequence"/>
</dbReference>
<dbReference type="AlphaFoldDB" id="A0A6N8EXA8"/>
<name>A0A6N8EXA8_PAEMA</name>
<gene>
    <name evidence="1" type="ORF">GNQ08_11040</name>
</gene>